<comment type="caution">
    <text evidence="2">The sequence shown here is derived from an EMBL/GenBank/DDBJ whole genome shotgun (WGS) entry which is preliminary data.</text>
</comment>
<evidence type="ECO:0000313" key="3">
    <source>
        <dbReference type="Proteomes" id="UP001201262"/>
    </source>
</evidence>
<dbReference type="AlphaFoldDB" id="A0AAD4KTN6"/>
<name>A0AAD4KTN6_9EURO</name>
<accession>A0AAD4KTN6</accession>
<protein>
    <submittedName>
        <fullName evidence="2">Uncharacterized protein</fullName>
    </submittedName>
</protein>
<feature type="region of interest" description="Disordered" evidence="1">
    <location>
        <begin position="1"/>
        <end position="36"/>
    </location>
</feature>
<dbReference type="EMBL" id="JAJTJA010000005">
    <property type="protein sequence ID" value="KAH8699061.1"/>
    <property type="molecule type" value="Genomic_DNA"/>
</dbReference>
<feature type="region of interest" description="Disordered" evidence="1">
    <location>
        <begin position="393"/>
        <end position="426"/>
    </location>
</feature>
<gene>
    <name evidence="2" type="ORF">BGW36DRAFT_396661</name>
</gene>
<sequence>MESDYPPLSSQRIPDSPSHSGQARTSNGNNAPLNQHSDNLYRGIEVAPNGSKIRYQILSREGDAVLEYVDAGPRDIATQYRWQVSSNNLRRNSPFFSALLDPNKFAEGRLFQEKKFGVNQSSNICTDVDVPESEQQQSDEKIKENLPLISINLVPLTGKGRIQSLELFLKLLQFEGDDYQIAQLTEEIDRQPISVVAGILEVADLFSSSSIIHKILQRGNYKPSLKGKTSLSIFSPSLLDLSEDRIRQIIYISLLLENSTVFQVASHALILLGSTSWIGGPRNGKRGSHQWARFPNGIEEELYDRRQSVLNTITDLQAYFLRVYGALEDEPKQSQPFKNNIPPAGVISNVRPIQCRWGFGNSRACDSYHLGEMVRFFSIRSKTIFLGSTLIDPYHDEDDEEEDEDEEDEREDDEPEYIQSKASSTKNNATAGIASTNILSITASLRQVPDYQIDENHIGCGIRRRLLPALDRIDSFLGHRQALLGLKDPKLWKSGIASNKHKQNPDSWRNCSLGKVVAVNIDATKITAVERPIQKRSRRISTATTNAKPSSELARQGVVAMSMVPPPRPFIILRTYLETEARRLFTAEERKWESGRR</sequence>
<dbReference type="GeneID" id="70248485"/>
<dbReference type="RefSeq" id="XP_046073525.1">
    <property type="nucleotide sequence ID" value="XM_046218198.1"/>
</dbReference>
<feature type="compositionally biased region" description="Polar residues" evidence="1">
    <location>
        <begin position="8"/>
        <end position="36"/>
    </location>
</feature>
<evidence type="ECO:0000313" key="2">
    <source>
        <dbReference type="EMBL" id="KAH8699061.1"/>
    </source>
</evidence>
<keyword evidence="3" id="KW-1185">Reference proteome</keyword>
<proteinExistence type="predicted"/>
<dbReference type="Proteomes" id="UP001201262">
    <property type="component" value="Unassembled WGS sequence"/>
</dbReference>
<evidence type="ECO:0000256" key="1">
    <source>
        <dbReference type="SAM" id="MobiDB-lite"/>
    </source>
</evidence>
<organism evidence="2 3">
    <name type="scientific">Talaromyces proteolyticus</name>
    <dbReference type="NCBI Taxonomy" id="1131652"/>
    <lineage>
        <taxon>Eukaryota</taxon>
        <taxon>Fungi</taxon>
        <taxon>Dikarya</taxon>
        <taxon>Ascomycota</taxon>
        <taxon>Pezizomycotina</taxon>
        <taxon>Eurotiomycetes</taxon>
        <taxon>Eurotiomycetidae</taxon>
        <taxon>Eurotiales</taxon>
        <taxon>Trichocomaceae</taxon>
        <taxon>Talaromyces</taxon>
        <taxon>Talaromyces sect. Bacilispori</taxon>
    </lineage>
</organism>
<reference evidence="2" key="1">
    <citation type="submission" date="2021-12" db="EMBL/GenBank/DDBJ databases">
        <title>Convergent genome expansion in fungi linked to evolution of root-endophyte symbiosis.</title>
        <authorList>
            <consortium name="DOE Joint Genome Institute"/>
            <person name="Ke Y.-H."/>
            <person name="Bonito G."/>
            <person name="Liao H.-L."/>
            <person name="Looney B."/>
            <person name="Rojas-Flechas A."/>
            <person name="Nash J."/>
            <person name="Hameed K."/>
            <person name="Schadt C."/>
            <person name="Martin F."/>
            <person name="Crous P.W."/>
            <person name="Miettinen O."/>
            <person name="Magnuson J.K."/>
            <person name="Labbe J."/>
            <person name="Jacobson D."/>
            <person name="Doktycz M.J."/>
            <person name="Veneault-Fourrey C."/>
            <person name="Kuo A."/>
            <person name="Mondo S."/>
            <person name="Calhoun S."/>
            <person name="Riley R."/>
            <person name="Ohm R."/>
            <person name="LaButti K."/>
            <person name="Andreopoulos B."/>
            <person name="Pangilinan J."/>
            <person name="Nolan M."/>
            <person name="Tritt A."/>
            <person name="Clum A."/>
            <person name="Lipzen A."/>
            <person name="Daum C."/>
            <person name="Barry K."/>
            <person name="Grigoriev I.V."/>
            <person name="Vilgalys R."/>
        </authorList>
    </citation>
    <scope>NUCLEOTIDE SEQUENCE</scope>
    <source>
        <strain evidence="2">PMI_201</strain>
    </source>
</reference>
<feature type="compositionally biased region" description="Acidic residues" evidence="1">
    <location>
        <begin position="395"/>
        <end position="416"/>
    </location>
</feature>